<evidence type="ECO:0000256" key="1">
    <source>
        <dbReference type="SAM" id="MobiDB-lite"/>
    </source>
</evidence>
<dbReference type="Proteomes" id="UP001295740">
    <property type="component" value="Unassembled WGS sequence"/>
</dbReference>
<comment type="caution">
    <text evidence="2">The sequence shown here is derived from an EMBL/GenBank/DDBJ whole genome shotgun (WGS) entry which is preliminary data.</text>
</comment>
<sequence length="145" mass="16553">MPNSPKGTTTTPAAQKVEGEGTMDPAAKAKETRGNKRRFRRIRKVVEAGVTTLTEECQAFIAELIHRRKCDPDATGIDKFVHKLGTQITNRTQALTYRMVEWHLKRKNFELVEKIPGEKLAYMNRDSGDVWLWRSPSAEEPNDKK</sequence>
<feature type="region of interest" description="Disordered" evidence="1">
    <location>
        <begin position="1"/>
        <end position="35"/>
    </location>
</feature>
<dbReference type="AlphaFoldDB" id="A0AAI8YJ47"/>
<feature type="compositionally biased region" description="Polar residues" evidence="1">
    <location>
        <begin position="1"/>
        <end position="13"/>
    </location>
</feature>
<evidence type="ECO:0000313" key="3">
    <source>
        <dbReference type="Proteomes" id="UP001295740"/>
    </source>
</evidence>
<protein>
    <submittedName>
        <fullName evidence="2">Uu.00g078460.m01.CDS01</fullName>
    </submittedName>
</protein>
<keyword evidence="3" id="KW-1185">Reference proteome</keyword>
<name>A0AAI8YJ47_9PEZI</name>
<proteinExistence type="predicted"/>
<evidence type="ECO:0000313" key="2">
    <source>
        <dbReference type="EMBL" id="CAJ2506660.1"/>
    </source>
</evidence>
<reference evidence="2" key="1">
    <citation type="submission" date="2023-10" db="EMBL/GenBank/DDBJ databases">
        <authorList>
            <person name="Hackl T."/>
        </authorList>
    </citation>
    <scope>NUCLEOTIDE SEQUENCE</scope>
</reference>
<dbReference type="EMBL" id="CAUWAG010000010">
    <property type="protein sequence ID" value="CAJ2506660.1"/>
    <property type="molecule type" value="Genomic_DNA"/>
</dbReference>
<gene>
    <name evidence="2" type="ORF">KHLLAP_LOCUS7128</name>
</gene>
<accession>A0AAI8YJ47</accession>
<organism evidence="2 3">
    <name type="scientific">Anthostomella pinea</name>
    <dbReference type="NCBI Taxonomy" id="933095"/>
    <lineage>
        <taxon>Eukaryota</taxon>
        <taxon>Fungi</taxon>
        <taxon>Dikarya</taxon>
        <taxon>Ascomycota</taxon>
        <taxon>Pezizomycotina</taxon>
        <taxon>Sordariomycetes</taxon>
        <taxon>Xylariomycetidae</taxon>
        <taxon>Xylariales</taxon>
        <taxon>Xylariaceae</taxon>
        <taxon>Anthostomella</taxon>
    </lineage>
</organism>